<accession>A0A2R4XJZ6</accession>
<dbReference type="InterPro" id="IPR022272">
    <property type="entry name" value="Lipocalin_CS"/>
</dbReference>
<dbReference type="GO" id="GO:0009279">
    <property type="term" value="C:cell outer membrane"/>
    <property type="evidence" value="ECO:0007669"/>
    <property type="project" value="UniProtKB-SubCell"/>
</dbReference>
<dbReference type="Gene3D" id="2.40.128.20">
    <property type="match status" value="1"/>
</dbReference>
<dbReference type="CDD" id="cd19438">
    <property type="entry name" value="lipocalin_Blc-like"/>
    <property type="match status" value="1"/>
</dbReference>
<dbReference type="EMBL" id="CP028901">
    <property type="protein sequence ID" value="AWB34029.1"/>
    <property type="molecule type" value="Genomic_DNA"/>
</dbReference>
<comment type="subcellular location">
    <subcellularLocation>
        <location evidence="2">Cell outer membrane</location>
    </subcellularLocation>
</comment>
<comment type="subunit">
    <text evidence="2">Homodimer.</text>
</comment>
<feature type="domain" description="Lipocalin/cytosolic fatty-acid binding" evidence="4">
    <location>
        <begin position="48"/>
        <end position="190"/>
    </location>
</feature>
<evidence type="ECO:0000259" key="4">
    <source>
        <dbReference type="Pfam" id="PF08212"/>
    </source>
</evidence>
<dbReference type="GO" id="GO:0006950">
    <property type="term" value="P:response to stress"/>
    <property type="evidence" value="ECO:0007669"/>
    <property type="project" value="UniProtKB-ARBA"/>
</dbReference>
<dbReference type="InterPro" id="IPR002446">
    <property type="entry name" value="Lipocalin_bac"/>
</dbReference>
<dbReference type="KEGG" id="boz:DBV39_10230"/>
<sequence>MSVWQSFRRTGAGWTSKWITRAVTALAVVAISGCTVTVPQNIDVVSPFDINRYLGQWYEIARLDHSFERDMIKVSAIYSLSGEEGSIRVVNRGFDTRTQEWDEAVGRAKFLEGTNTGALKVSFFGPFYGGYFITALDQENYQWAMVVGPDLKYFWILSRDKSIDPLVKTELLTQARKMGIPVDQIIWVEQ</sequence>
<dbReference type="InterPro" id="IPR000566">
    <property type="entry name" value="Lipocln_cytosolic_FA-bd_dom"/>
</dbReference>
<evidence type="ECO:0000313" key="6">
    <source>
        <dbReference type="Proteomes" id="UP000244571"/>
    </source>
</evidence>
<keyword evidence="2" id="KW-0472">Membrane</keyword>
<dbReference type="InterPro" id="IPR022271">
    <property type="entry name" value="Lipocalin_ApoD"/>
</dbReference>
<proteinExistence type="inferred from homology"/>
<dbReference type="InterPro" id="IPR012674">
    <property type="entry name" value="Calycin"/>
</dbReference>
<name>A0A2R4XJZ6_9BURK</name>
<feature type="lipid moiety-binding region" description="N-palmitoyl cysteine" evidence="3">
    <location>
        <position position="34"/>
    </location>
</feature>
<evidence type="ECO:0000256" key="2">
    <source>
        <dbReference type="PIRNR" id="PIRNR036893"/>
    </source>
</evidence>
<feature type="lipid moiety-binding region" description="S-diacylglycerol cysteine" evidence="3">
    <location>
        <position position="34"/>
    </location>
</feature>
<evidence type="ECO:0000256" key="1">
    <source>
        <dbReference type="ARBA" id="ARBA00006889"/>
    </source>
</evidence>
<evidence type="ECO:0000313" key="5">
    <source>
        <dbReference type="EMBL" id="AWB34029.1"/>
    </source>
</evidence>
<dbReference type="OrthoDB" id="9793905at2"/>
<keyword evidence="2" id="KW-0998">Cell outer membrane</keyword>
<keyword evidence="3" id="KW-0564">Palmitate</keyword>
<organism evidence="5 6">
    <name type="scientific">Orrella marina</name>
    <dbReference type="NCBI Taxonomy" id="2163011"/>
    <lineage>
        <taxon>Bacteria</taxon>
        <taxon>Pseudomonadati</taxon>
        <taxon>Pseudomonadota</taxon>
        <taxon>Betaproteobacteria</taxon>
        <taxon>Burkholderiales</taxon>
        <taxon>Alcaligenaceae</taxon>
        <taxon>Orrella</taxon>
    </lineage>
</organism>
<dbReference type="Proteomes" id="UP000244571">
    <property type="component" value="Chromosome"/>
</dbReference>
<gene>
    <name evidence="5" type="ORF">DBV39_10230</name>
</gene>
<dbReference type="AlphaFoldDB" id="A0A2R4XJZ6"/>
<dbReference type="PROSITE" id="PS00213">
    <property type="entry name" value="LIPOCALIN"/>
    <property type="match status" value="1"/>
</dbReference>
<keyword evidence="2" id="KW-0446">Lipid-binding</keyword>
<dbReference type="SUPFAM" id="SSF50814">
    <property type="entry name" value="Lipocalins"/>
    <property type="match status" value="1"/>
</dbReference>
<comment type="function">
    <text evidence="2">Involved in the storage or transport of lipids necessary for membrane maintenance under stressful conditions. Displays a binding preference for lysophospholipids.</text>
</comment>
<dbReference type="PRINTS" id="PR01171">
    <property type="entry name" value="BCTLIPOCALIN"/>
</dbReference>
<dbReference type="PANTHER" id="PTHR10612:SF34">
    <property type="entry name" value="APOLIPOPROTEIN D"/>
    <property type="match status" value="1"/>
</dbReference>
<comment type="similarity">
    <text evidence="1 2">Belongs to the calycin superfamily. Lipocalin family.</text>
</comment>
<dbReference type="InterPro" id="IPR047202">
    <property type="entry name" value="Lipocalin_Blc-like_dom"/>
</dbReference>
<evidence type="ECO:0000256" key="3">
    <source>
        <dbReference type="PIRSR" id="PIRSR036893-52"/>
    </source>
</evidence>
<reference evidence="5 6" key="1">
    <citation type="submission" date="2018-04" db="EMBL/GenBank/DDBJ databases">
        <title>Bordetella sp. HZ20 isolated from seawater.</title>
        <authorList>
            <person name="Sun C."/>
        </authorList>
    </citation>
    <scope>NUCLEOTIDE SEQUENCE [LARGE SCALE GENOMIC DNA]</scope>
    <source>
        <strain evidence="5 6">HZ20</strain>
    </source>
</reference>
<dbReference type="Pfam" id="PF08212">
    <property type="entry name" value="Lipocalin_2"/>
    <property type="match status" value="1"/>
</dbReference>
<dbReference type="PIRSF" id="PIRSF036893">
    <property type="entry name" value="Lipocalin_ApoD"/>
    <property type="match status" value="1"/>
</dbReference>
<dbReference type="PANTHER" id="PTHR10612">
    <property type="entry name" value="APOLIPOPROTEIN D"/>
    <property type="match status" value="1"/>
</dbReference>
<keyword evidence="6" id="KW-1185">Reference proteome</keyword>
<keyword evidence="2 3" id="KW-0449">Lipoprotein</keyword>
<dbReference type="GO" id="GO:0008289">
    <property type="term" value="F:lipid binding"/>
    <property type="evidence" value="ECO:0007669"/>
    <property type="project" value="UniProtKB-UniRule"/>
</dbReference>
<protein>
    <recommendedName>
        <fullName evidence="2">Outer membrane lipoprotein Blc</fullName>
    </recommendedName>
</protein>